<keyword evidence="3" id="KW-0805">Transcription regulation</keyword>
<dbReference type="InterPro" id="IPR009057">
    <property type="entry name" value="Homeodomain-like_sf"/>
</dbReference>
<keyword evidence="4" id="KW-0804">Transcription</keyword>
<evidence type="ECO:0000256" key="6">
    <source>
        <dbReference type="PROSITE-ProRule" id="PRU00169"/>
    </source>
</evidence>
<evidence type="ECO:0000256" key="4">
    <source>
        <dbReference type="ARBA" id="ARBA00023163"/>
    </source>
</evidence>
<dbReference type="Gene3D" id="1.10.10.60">
    <property type="entry name" value="Homeodomain-like"/>
    <property type="match status" value="1"/>
</dbReference>
<dbReference type="PANTHER" id="PTHR43874">
    <property type="entry name" value="TWO-COMPONENT RESPONSE REGULATOR"/>
    <property type="match status" value="1"/>
</dbReference>
<dbReference type="InterPro" id="IPR001005">
    <property type="entry name" value="SANT/Myb"/>
</dbReference>
<protein>
    <submittedName>
        <fullName evidence="10">Two-component response regulator ARR20</fullName>
    </submittedName>
</protein>
<reference evidence="10" key="2">
    <citation type="submission" date="2025-08" db="UniProtKB">
        <authorList>
            <consortium name="RefSeq"/>
        </authorList>
    </citation>
    <scope>IDENTIFICATION</scope>
    <source>
        <tissue evidence="10">Leaf</tissue>
    </source>
</reference>
<evidence type="ECO:0000256" key="3">
    <source>
        <dbReference type="ARBA" id="ARBA00023015"/>
    </source>
</evidence>
<dbReference type="Pfam" id="PF00072">
    <property type="entry name" value="Response_reg"/>
    <property type="match status" value="1"/>
</dbReference>
<keyword evidence="5" id="KW-0539">Nucleus</keyword>
<sequence length="473" mass="53623">MYYLLSLMSNILDENSHHLRKEVSACDDETEFPIINEDELDEDEEFATTSIRILLVDTDSNSLLLMKTLMAQYYSSQVTIYENGEEAMDFLMKSKHEIDLVIWNFNMPDISGLDALNTIGKQMDLPVVIMSHEQDKETVMKSIKNGACDFLVKPMSKEVVAVLWQHVFRKRMMSKSGLDQPGELDTVESDSYEFDDLKEDDIYRSNGEGSRNTSDQKEDKSTSKKPRMSWTAELHQKFEAAVEKISRVGTPYPKEILKCMQEEMNVQGLTRNNVASHLQKYRHSSNKKTCSPQETGQEDFDWPNAGQDPPLTASNPLLSSNVNLQTTPPFCMADQGAPRTSHFMNDQAAVNAPYAYPPKNNFIMANHVTTYIPQPPQFHHPLNLPSMLPKQELGHVSSSAIDNSDLLIYKSTLPFGYGECFPHAGFNNNNNNPDPFPPSGFNNMNNNNNREPFPPPGFNNNFESDWSKLNSHV</sequence>
<dbReference type="PROSITE" id="PS50110">
    <property type="entry name" value="RESPONSE_REGULATORY"/>
    <property type="match status" value="1"/>
</dbReference>
<accession>A0ABM0WB50</accession>
<feature type="domain" description="Response regulatory" evidence="8">
    <location>
        <begin position="52"/>
        <end position="168"/>
    </location>
</feature>
<dbReference type="InterPro" id="IPR011006">
    <property type="entry name" value="CheY-like_superfamily"/>
</dbReference>
<feature type="compositionally biased region" description="Low complexity" evidence="7">
    <location>
        <begin position="431"/>
        <end position="451"/>
    </location>
</feature>
<dbReference type="SUPFAM" id="SSF46689">
    <property type="entry name" value="Homeodomain-like"/>
    <property type="match status" value="1"/>
</dbReference>
<dbReference type="Proteomes" id="UP000694864">
    <property type="component" value="Chromosome 2"/>
</dbReference>
<dbReference type="NCBIfam" id="TIGR01557">
    <property type="entry name" value="myb_SHAQKYF"/>
    <property type="match status" value="1"/>
</dbReference>
<gene>
    <name evidence="10" type="primary">LOC104748496</name>
</gene>
<feature type="region of interest" description="Disordered" evidence="7">
    <location>
        <begin position="198"/>
        <end position="230"/>
    </location>
</feature>
<dbReference type="SUPFAM" id="SSF52172">
    <property type="entry name" value="CheY-like"/>
    <property type="match status" value="1"/>
</dbReference>
<evidence type="ECO:0000313" key="9">
    <source>
        <dbReference type="Proteomes" id="UP000694864"/>
    </source>
</evidence>
<comment type="caution">
    <text evidence="6">Lacks conserved residue(s) required for the propagation of feature annotation.</text>
</comment>
<feature type="region of interest" description="Disordered" evidence="7">
    <location>
        <begin position="431"/>
        <end position="461"/>
    </location>
</feature>
<dbReference type="Gene3D" id="3.40.50.2300">
    <property type="match status" value="1"/>
</dbReference>
<keyword evidence="9" id="KW-1185">Reference proteome</keyword>
<name>A0ABM0WB50_CAMSA</name>
<organism evidence="9 10">
    <name type="scientific">Camelina sativa</name>
    <name type="common">False flax</name>
    <name type="synonym">Myagrum sativum</name>
    <dbReference type="NCBI Taxonomy" id="90675"/>
    <lineage>
        <taxon>Eukaryota</taxon>
        <taxon>Viridiplantae</taxon>
        <taxon>Streptophyta</taxon>
        <taxon>Embryophyta</taxon>
        <taxon>Tracheophyta</taxon>
        <taxon>Spermatophyta</taxon>
        <taxon>Magnoliopsida</taxon>
        <taxon>eudicotyledons</taxon>
        <taxon>Gunneridae</taxon>
        <taxon>Pentapetalae</taxon>
        <taxon>rosids</taxon>
        <taxon>malvids</taxon>
        <taxon>Brassicales</taxon>
        <taxon>Brassicaceae</taxon>
        <taxon>Camelineae</taxon>
        <taxon>Camelina</taxon>
    </lineage>
</organism>
<evidence type="ECO:0000256" key="1">
    <source>
        <dbReference type="ARBA" id="ARBA00004123"/>
    </source>
</evidence>
<dbReference type="GeneID" id="104748496"/>
<dbReference type="InterPro" id="IPR045279">
    <property type="entry name" value="ARR-like"/>
</dbReference>
<dbReference type="Pfam" id="PF00249">
    <property type="entry name" value="Myb_DNA-binding"/>
    <property type="match status" value="1"/>
</dbReference>
<evidence type="ECO:0000313" key="10">
    <source>
        <dbReference type="RefSeq" id="XP_010468433.2"/>
    </source>
</evidence>
<dbReference type="CDD" id="cd17584">
    <property type="entry name" value="REC_typeB_ARR-like"/>
    <property type="match status" value="1"/>
</dbReference>
<dbReference type="InterPro" id="IPR006447">
    <property type="entry name" value="Myb_dom_plants"/>
</dbReference>
<comment type="subcellular location">
    <subcellularLocation>
        <location evidence="1">Nucleus</location>
    </subcellularLocation>
</comment>
<evidence type="ECO:0000259" key="8">
    <source>
        <dbReference type="PROSITE" id="PS50110"/>
    </source>
</evidence>
<proteinExistence type="predicted"/>
<evidence type="ECO:0000256" key="7">
    <source>
        <dbReference type="SAM" id="MobiDB-lite"/>
    </source>
</evidence>
<keyword evidence="2" id="KW-0902">Two-component regulatory system</keyword>
<dbReference type="SMART" id="SM00448">
    <property type="entry name" value="REC"/>
    <property type="match status" value="1"/>
</dbReference>
<evidence type="ECO:0000256" key="2">
    <source>
        <dbReference type="ARBA" id="ARBA00023012"/>
    </source>
</evidence>
<feature type="region of interest" description="Disordered" evidence="7">
    <location>
        <begin position="278"/>
        <end position="313"/>
    </location>
</feature>
<dbReference type="InterPro" id="IPR001789">
    <property type="entry name" value="Sig_transdc_resp-reg_receiver"/>
</dbReference>
<evidence type="ECO:0000256" key="5">
    <source>
        <dbReference type="ARBA" id="ARBA00023242"/>
    </source>
</evidence>
<reference evidence="9" key="1">
    <citation type="journal article" date="2014" name="Nat. Commun.">
        <title>The emerging biofuel crop Camelina sativa retains a highly undifferentiated hexaploid genome structure.</title>
        <authorList>
            <person name="Kagale S."/>
            <person name="Koh C."/>
            <person name="Nixon J."/>
            <person name="Bollina V."/>
            <person name="Clarke W.E."/>
            <person name="Tuteja R."/>
            <person name="Spillane C."/>
            <person name="Robinson S.J."/>
            <person name="Links M.G."/>
            <person name="Clarke C."/>
            <person name="Higgins E.E."/>
            <person name="Huebert T."/>
            <person name="Sharpe A.G."/>
            <person name="Parkin I.A."/>
        </authorList>
    </citation>
    <scope>NUCLEOTIDE SEQUENCE [LARGE SCALE GENOMIC DNA]</scope>
    <source>
        <strain evidence="9">cv. DH55</strain>
    </source>
</reference>
<dbReference type="RefSeq" id="XP_010468433.2">
    <property type="nucleotide sequence ID" value="XM_010470131.2"/>
</dbReference>
<dbReference type="PANTHER" id="PTHR43874:SF82">
    <property type="entry name" value="TWO-COMPONENT RESPONSE REGULATOR ARR20-RELATED"/>
    <property type="match status" value="1"/>
</dbReference>